<dbReference type="AlphaFoldDB" id="A0A3P6BSY0"/>
<evidence type="ECO:0000313" key="1">
    <source>
        <dbReference type="EMBL" id="VDD05498.1"/>
    </source>
</evidence>
<dbReference type="EMBL" id="LR031873">
    <property type="protein sequence ID" value="VDD05498.1"/>
    <property type="molecule type" value="Genomic_DNA"/>
</dbReference>
<reference evidence="1" key="1">
    <citation type="submission" date="2018-11" db="EMBL/GenBank/DDBJ databases">
        <authorList>
            <consortium name="Genoscope - CEA"/>
            <person name="William W."/>
        </authorList>
    </citation>
    <scope>NUCLEOTIDE SEQUENCE</scope>
</reference>
<gene>
    <name evidence="1" type="ORF">BOLC4T22537H</name>
</gene>
<organism evidence="1">
    <name type="scientific">Brassica oleracea</name>
    <name type="common">Wild cabbage</name>
    <dbReference type="NCBI Taxonomy" id="3712"/>
    <lineage>
        <taxon>Eukaryota</taxon>
        <taxon>Viridiplantae</taxon>
        <taxon>Streptophyta</taxon>
        <taxon>Embryophyta</taxon>
        <taxon>Tracheophyta</taxon>
        <taxon>Spermatophyta</taxon>
        <taxon>Magnoliopsida</taxon>
        <taxon>eudicotyledons</taxon>
        <taxon>Gunneridae</taxon>
        <taxon>Pentapetalae</taxon>
        <taxon>rosids</taxon>
        <taxon>malvids</taxon>
        <taxon>Brassicales</taxon>
        <taxon>Brassicaceae</taxon>
        <taxon>Brassiceae</taxon>
        <taxon>Brassica</taxon>
    </lineage>
</organism>
<accession>A0A3P6BSY0</accession>
<protein>
    <submittedName>
        <fullName evidence="1">Uncharacterized protein</fullName>
    </submittedName>
</protein>
<proteinExistence type="predicted"/>
<sequence length="40" mass="4643">MYRQDSIVDLTLKVSDLLVPNLDQWDVQKVYDAFTPEDTA</sequence>
<name>A0A3P6BSY0_BRAOL</name>